<accession>E1GXU8</accession>
<dbReference type="Proteomes" id="UP000016016">
    <property type="component" value="Unassembled WGS sequence"/>
</dbReference>
<dbReference type="AlphaFoldDB" id="E1GXU8"/>
<dbReference type="EMBL" id="ADFQ01000089">
    <property type="protein sequence ID" value="EFN90512.1"/>
    <property type="molecule type" value="Genomic_DNA"/>
</dbReference>
<organism evidence="1 2">
    <name type="scientific">Prevotella amnii CRIS 21A-A</name>
    <dbReference type="NCBI Taxonomy" id="679191"/>
    <lineage>
        <taxon>Bacteria</taxon>
        <taxon>Pseudomonadati</taxon>
        <taxon>Bacteroidota</taxon>
        <taxon>Bacteroidia</taxon>
        <taxon>Bacteroidales</taxon>
        <taxon>Prevotellaceae</taxon>
        <taxon>Prevotella</taxon>
    </lineage>
</organism>
<evidence type="ECO:0000313" key="2">
    <source>
        <dbReference type="Proteomes" id="UP000016016"/>
    </source>
</evidence>
<sequence length="39" mass="4901">MSIYITMFYKMYLKLQHELTTQYNTLLQRKKRIYTKVPN</sequence>
<comment type="caution">
    <text evidence="1">The sequence shown here is derived from an EMBL/GenBank/DDBJ whole genome shotgun (WGS) entry which is preliminary data.</text>
</comment>
<protein>
    <submittedName>
        <fullName evidence="1">Uncharacterized protein</fullName>
    </submittedName>
</protein>
<gene>
    <name evidence="1" type="ORF">HMPREF9018_0373</name>
</gene>
<reference evidence="1 2" key="1">
    <citation type="submission" date="2010-09" db="EMBL/GenBank/DDBJ databases">
        <authorList>
            <person name="Harkins D.M."/>
            <person name="Madupu R."/>
            <person name="Durkin A.S."/>
            <person name="Torralba M."/>
            <person name="Methe B."/>
            <person name="Sutton G.G."/>
            <person name="Nelson K.E."/>
        </authorList>
    </citation>
    <scope>NUCLEOTIDE SEQUENCE [LARGE SCALE GENOMIC DNA]</scope>
    <source>
        <strain evidence="1 2">CRIS 21A-A</strain>
    </source>
</reference>
<evidence type="ECO:0000313" key="1">
    <source>
        <dbReference type="EMBL" id="EFN90512.1"/>
    </source>
</evidence>
<proteinExistence type="predicted"/>
<name>E1GXU8_9BACT</name>